<dbReference type="RefSeq" id="WP_191157650.1">
    <property type="nucleotide sequence ID" value="NZ_JACXAI010000007.1"/>
</dbReference>
<dbReference type="Proteomes" id="UP000626844">
    <property type="component" value="Unassembled WGS sequence"/>
</dbReference>
<sequence>MKHQLNWLDNEEIRFRADDEDIEAYTFEYINALTKQEIMDFIQNCNEDDLKSMIGLFLAEKIRVDITMEE</sequence>
<gene>
    <name evidence="1" type="ORF">IC621_08325</name>
</gene>
<comment type="caution">
    <text evidence="1">The sequence shown here is derived from an EMBL/GenBank/DDBJ whole genome shotgun (WGS) entry which is preliminary data.</text>
</comment>
<name>A0A926NB77_9BACI</name>
<reference evidence="1" key="1">
    <citation type="submission" date="2020-09" db="EMBL/GenBank/DDBJ databases">
        <title>A novel bacterium of genus Bacillus, isolated from South China Sea.</title>
        <authorList>
            <person name="Huang H."/>
            <person name="Mo K."/>
            <person name="Hu Y."/>
        </authorList>
    </citation>
    <scope>NUCLEOTIDE SEQUENCE</scope>
    <source>
        <strain evidence="1">IB182487</strain>
    </source>
</reference>
<keyword evidence="2" id="KW-1185">Reference proteome</keyword>
<dbReference type="AlphaFoldDB" id="A0A926NB77"/>
<dbReference type="EMBL" id="JACXAI010000007">
    <property type="protein sequence ID" value="MBD1380234.1"/>
    <property type="molecule type" value="Genomic_DNA"/>
</dbReference>
<evidence type="ECO:0000313" key="1">
    <source>
        <dbReference type="EMBL" id="MBD1380234.1"/>
    </source>
</evidence>
<accession>A0A926NB77</accession>
<evidence type="ECO:0000313" key="2">
    <source>
        <dbReference type="Proteomes" id="UP000626844"/>
    </source>
</evidence>
<proteinExistence type="predicted"/>
<organism evidence="1 2">
    <name type="scientific">Metabacillus arenae</name>
    <dbReference type="NCBI Taxonomy" id="2771434"/>
    <lineage>
        <taxon>Bacteria</taxon>
        <taxon>Bacillati</taxon>
        <taxon>Bacillota</taxon>
        <taxon>Bacilli</taxon>
        <taxon>Bacillales</taxon>
        <taxon>Bacillaceae</taxon>
        <taxon>Metabacillus</taxon>
    </lineage>
</organism>
<protein>
    <submittedName>
        <fullName evidence="1">Uncharacterized protein</fullName>
    </submittedName>
</protein>